<reference evidence="2" key="1">
    <citation type="submission" date="2024-05" db="EMBL/GenBank/DDBJ databases">
        <title>Draft genome assemblies of 36 bacteria isolated from hibernating arctic ground squirrels.</title>
        <authorList>
            <person name="McKee H."/>
            <person name="Mullen L."/>
            <person name="Drown D.M."/>
            <person name="Duddleston K.N."/>
        </authorList>
    </citation>
    <scope>NUCLEOTIDE SEQUENCE</scope>
    <source>
        <strain evidence="2">AN1007</strain>
    </source>
</reference>
<dbReference type="Pfam" id="PF16804">
    <property type="entry name" value="DUF5071"/>
    <property type="match status" value="1"/>
</dbReference>
<dbReference type="Gene3D" id="1.25.40.750">
    <property type="entry name" value="Domain of unknown function DUF5071"/>
    <property type="match status" value="1"/>
</dbReference>
<proteinExistence type="predicted"/>
<sequence>MDIRTLIPEHKNDFERVEMLKNYKVEELKPIIYDLLTWLQDMNWPIALEIQNILLNFKEDLIPHIRTILLTDDDEWKYWILTSLMRKLPNHIIVLLKPELERIRDHPTSDELQSDLIEEVEEILNRIL</sequence>
<accession>A0AAU8N6U3</accession>
<organism evidence="2">
    <name type="scientific">Paenibacillus sp. AN1007</name>
    <dbReference type="NCBI Taxonomy" id="3151385"/>
    <lineage>
        <taxon>Bacteria</taxon>
        <taxon>Bacillati</taxon>
        <taxon>Bacillota</taxon>
        <taxon>Bacilli</taxon>
        <taxon>Bacillales</taxon>
        <taxon>Paenibacillaceae</taxon>
        <taxon>Paenibacillus</taxon>
    </lineage>
</organism>
<dbReference type="AlphaFoldDB" id="A0AAU8N6U3"/>
<name>A0AAU8N6U3_9BACL</name>
<dbReference type="CDD" id="cd11743">
    <property type="entry name" value="Cthe_2751_like"/>
    <property type="match status" value="1"/>
</dbReference>
<dbReference type="InterPro" id="IPR038692">
    <property type="entry name" value="Cthe_2751_sf"/>
</dbReference>
<gene>
    <name evidence="2" type="ORF">ABXS70_18510</name>
</gene>
<dbReference type="InterPro" id="IPR031837">
    <property type="entry name" value="DUF5071"/>
</dbReference>
<evidence type="ECO:0000259" key="1">
    <source>
        <dbReference type="Pfam" id="PF16804"/>
    </source>
</evidence>
<dbReference type="RefSeq" id="WP_366289857.1">
    <property type="nucleotide sequence ID" value="NZ_CP159992.1"/>
</dbReference>
<feature type="domain" description="DUF5071" evidence="1">
    <location>
        <begin position="6"/>
        <end position="124"/>
    </location>
</feature>
<protein>
    <submittedName>
        <fullName evidence="2">DUF5071 domain-containing protein</fullName>
    </submittedName>
</protein>
<evidence type="ECO:0000313" key="2">
    <source>
        <dbReference type="EMBL" id="XCP93220.1"/>
    </source>
</evidence>
<dbReference type="EMBL" id="CP159992">
    <property type="protein sequence ID" value="XCP93220.1"/>
    <property type="molecule type" value="Genomic_DNA"/>
</dbReference>